<evidence type="ECO:0000313" key="10">
    <source>
        <dbReference type="EMBL" id="KAF7810020.1"/>
    </source>
</evidence>
<keyword evidence="6" id="KW-0539">Nucleus</keyword>
<dbReference type="InterPro" id="IPR044780">
    <property type="entry name" value="Heh2/Src1"/>
</dbReference>
<dbReference type="EMBL" id="JAAIUW010000011">
    <property type="protein sequence ID" value="KAF7810020.1"/>
    <property type="molecule type" value="Genomic_DNA"/>
</dbReference>
<dbReference type="PANTHER" id="PTHR47808:SF2">
    <property type="entry name" value="LEM DOMAIN-CONTAINING PROTEIN 2"/>
    <property type="match status" value="1"/>
</dbReference>
<comment type="subcellular location">
    <subcellularLocation>
        <location evidence="1">Nucleus inner membrane</location>
    </subcellularLocation>
</comment>
<dbReference type="GO" id="GO:0071763">
    <property type="term" value="P:nuclear membrane organization"/>
    <property type="evidence" value="ECO:0007669"/>
    <property type="project" value="TreeGrafter"/>
</dbReference>
<protein>
    <submittedName>
        <fullName evidence="10">Inner nuclear membrane protein MAN1</fullName>
    </submittedName>
</protein>
<reference evidence="10" key="1">
    <citation type="submission" date="2020-09" db="EMBL/GenBank/DDBJ databases">
        <title>Genome-Enabled Discovery of Anthraquinone Biosynthesis in Senna tora.</title>
        <authorList>
            <person name="Kang S.-H."/>
            <person name="Pandey R.P."/>
            <person name="Lee C.-M."/>
            <person name="Sim J.-S."/>
            <person name="Jeong J.-T."/>
            <person name="Choi B.-S."/>
            <person name="Jung M."/>
            <person name="Ginzburg D."/>
            <person name="Zhao K."/>
            <person name="Won S.Y."/>
            <person name="Oh T.-J."/>
            <person name="Yu Y."/>
            <person name="Kim N.-H."/>
            <person name="Lee O.R."/>
            <person name="Lee T.-H."/>
            <person name="Bashyal P."/>
            <person name="Kim T.-S."/>
            <person name="Lee W.-H."/>
            <person name="Kawkins C."/>
            <person name="Kim C.-K."/>
            <person name="Kim J.S."/>
            <person name="Ahn B.O."/>
            <person name="Rhee S.Y."/>
            <person name="Sohng J.K."/>
        </authorList>
    </citation>
    <scope>NUCLEOTIDE SEQUENCE</scope>
    <source>
        <tissue evidence="10">Leaf</tissue>
    </source>
</reference>
<feature type="transmembrane region" description="Helical" evidence="8">
    <location>
        <begin position="226"/>
        <end position="244"/>
    </location>
</feature>
<evidence type="ECO:0000256" key="4">
    <source>
        <dbReference type="ARBA" id="ARBA00022989"/>
    </source>
</evidence>
<dbReference type="InterPro" id="IPR041885">
    <property type="entry name" value="MAN1_winged_helix_dom"/>
</dbReference>
<organism evidence="10 11">
    <name type="scientific">Senna tora</name>
    <dbReference type="NCBI Taxonomy" id="362788"/>
    <lineage>
        <taxon>Eukaryota</taxon>
        <taxon>Viridiplantae</taxon>
        <taxon>Streptophyta</taxon>
        <taxon>Embryophyta</taxon>
        <taxon>Tracheophyta</taxon>
        <taxon>Spermatophyta</taxon>
        <taxon>Magnoliopsida</taxon>
        <taxon>eudicotyledons</taxon>
        <taxon>Gunneridae</taxon>
        <taxon>Pentapetalae</taxon>
        <taxon>rosids</taxon>
        <taxon>fabids</taxon>
        <taxon>Fabales</taxon>
        <taxon>Fabaceae</taxon>
        <taxon>Caesalpinioideae</taxon>
        <taxon>Cassia clade</taxon>
        <taxon>Senna</taxon>
    </lineage>
</organism>
<keyword evidence="3 8" id="KW-0812">Transmembrane</keyword>
<keyword evidence="5 8" id="KW-0472">Membrane</keyword>
<dbReference type="GO" id="GO:0005637">
    <property type="term" value="C:nuclear inner membrane"/>
    <property type="evidence" value="ECO:0007669"/>
    <property type="project" value="UniProtKB-SubCell"/>
</dbReference>
<feature type="domain" description="Man1/Src1-like C-terminal" evidence="9">
    <location>
        <begin position="76"/>
        <end position="336"/>
    </location>
</feature>
<keyword evidence="11" id="KW-1185">Reference proteome</keyword>
<gene>
    <name evidence="10" type="ORF">G2W53_036763</name>
</gene>
<evidence type="ECO:0000256" key="5">
    <source>
        <dbReference type="ARBA" id="ARBA00023136"/>
    </source>
</evidence>
<dbReference type="PANTHER" id="PTHR47808">
    <property type="entry name" value="INNER NUCLEAR MEMBRANE PROTEIN HEH2-RELATED"/>
    <property type="match status" value="1"/>
</dbReference>
<name>A0A834W542_9FABA</name>
<keyword evidence="2" id="KW-0597">Phosphoprotein</keyword>
<evidence type="ECO:0000256" key="6">
    <source>
        <dbReference type="ARBA" id="ARBA00023242"/>
    </source>
</evidence>
<evidence type="ECO:0000259" key="9">
    <source>
        <dbReference type="Pfam" id="PF09402"/>
    </source>
</evidence>
<dbReference type="Proteomes" id="UP000634136">
    <property type="component" value="Unassembled WGS sequence"/>
</dbReference>
<dbReference type="Pfam" id="PF09402">
    <property type="entry name" value="MSC"/>
    <property type="match status" value="1"/>
</dbReference>
<feature type="region of interest" description="Disordered" evidence="7">
    <location>
        <begin position="358"/>
        <end position="381"/>
    </location>
</feature>
<evidence type="ECO:0000256" key="7">
    <source>
        <dbReference type="SAM" id="MobiDB-lite"/>
    </source>
</evidence>
<evidence type="ECO:0000256" key="8">
    <source>
        <dbReference type="SAM" id="Phobius"/>
    </source>
</evidence>
<dbReference type="GO" id="GO:0003682">
    <property type="term" value="F:chromatin binding"/>
    <property type="evidence" value="ECO:0007669"/>
    <property type="project" value="InterPro"/>
</dbReference>
<dbReference type="InterPro" id="IPR018996">
    <property type="entry name" value="Man1/Src1-like_C"/>
</dbReference>
<feature type="transmembrane region" description="Helical" evidence="8">
    <location>
        <begin position="40"/>
        <end position="58"/>
    </location>
</feature>
<dbReference type="GO" id="GO:0005783">
    <property type="term" value="C:endoplasmic reticulum"/>
    <property type="evidence" value="ECO:0007669"/>
    <property type="project" value="TreeGrafter"/>
</dbReference>
<keyword evidence="4 8" id="KW-1133">Transmembrane helix</keyword>
<dbReference type="GO" id="GO:0034399">
    <property type="term" value="C:nuclear periphery"/>
    <property type="evidence" value="ECO:0007669"/>
    <property type="project" value="TreeGrafter"/>
</dbReference>
<evidence type="ECO:0000256" key="2">
    <source>
        <dbReference type="ARBA" id="ARBA00022553"/>
    </source>
</evidence>
<sequence length="381" mass="44000">MLQHGSGSGNKYEKVCLVCRKIEVEPPSSFFPSKHEIPRLIVVLAIASAVAWTCNFFFTSVVNPLAKPFCDSNLESPEFFSDDCEPCPSNGACNSGQLECLQGYQRRGKLCIEDGDINESAKKISERVEDNLCEDYAQYLCYGTGSVWAQEDEIWSRFDHFEPTENILLDNALYNYTKQRAVETMSKLLEMRTNYHGVKEFKCPDLLAEHYKPYTCRIHQWVSQNILVVLPTCVMLVGCTFFIWKVHRKLHMSRRAEELYNQACEILEENALMSKNVNGECEPWVVASRLRDHLLLPRERKDPLLWKKVEELVQEDSRVDRFPKLVKGESKVVWEWQVEGSLSSSKIKRKIDASKMRVSKGTDLRYQQHPAPKTEPKELNF</sequence>
<comment type="caution">
    <text evidence="10">The sequence shown here is derived from an EMBL/GenBank/DDBJ whole genome shotgun (WGS) entry which is preliminary data.</text>
</comment>
<evidence type="ECO:0000313" key="11">
    <source>
        <dbReference type="Proteomes" id="UP000634136"/>
    </source>
</evidence>
<proteinExistence type="predicted"/>
<feature type="compositionally biased region" description="Basic and acidic residues" evidence="7">
    <location>
        <begin position="372"/>
        <end position="381"/>
    </location>
</feature>
<accession>A0A834W542</accession>
<dbReference type="OrthoDB" id="341403at2759"/>
<dbReference type="Gene3D" id="1.10.10.1180">
    <property type="entry name" value="MAN1, winged-helix domain"/>
    <property type="match status" value="1"/>
</dbReference>
<evidence type="ECO:0000256" key="1">
    <source>
        <dbReference type="ARBA" id="ARBA00004540"/>
    </source>
</evidence>
<evidence type="ECO:0000256" key="3">
    <source>
        <dbReference type="ARBA" id="ARBA00022692"/>
    </source>
</evidence>
<dbReference type="AlphaFoldDB" id="A0A834W542"/>